<keyword evidence="2" id="KW-0605">Phycobilisome</keyword>
<dbReference type="InterPro" id="IPR016024">
    <property type="entry name" value="ARM-type_fold"/>
</dbReference>
<dbReference type="InterPro" id="IPR019287">
    <property type="entry name" value="Hday_junct_resolvase-rel_dom"/>
</dbReference>
<dbReference type="Pfam" id="PF10107">
    <property type="entry name" value="Endonuc_Holl"/>
    <property type="match status" value="1"/>
</dbReference>
<dbReference type="Gene3D" id="1.25.10.10">
    <property type="entry name" value="Leucine-rich Repeat Variant"/>
    <property type="match status" value="1"/>
</dbReference>
<evidence type="ECO:0000256" key="1">
    <source>
        <dbReference type="ARBA" id="ARBA00022549"/>
    </source>
</evidence>
<organism evidence="4">
    <name type="scientific">Cyanothece sp. (strain PCC 7425 / ATCC 29141)</name>
    <dbReference type="NCBI Taxonomy" id="395961"/>
    <lineage>
        <taxon>Bacteria</taxon>
        <taxon>Bacillati</taxon>
        <taxon>Cyanobacteriota</taxon>
        <taxon>Cyanophyceae</taxon>
        <taxon>Gomontiellales</taxon>
        <taxon>Cyanothecaceae</taxon>
        <taxon>Cyanothece</taxon>
    </lineage>
</organism>
<evidence type="ECO:0000259" key="3">
    <source>
        <dbReference type="Pfam" id="PF10107"/>
    </source>
</evidence>
<dbReference type="InterPro" id="IPR011989">
    <property type="entry name" value="ARM-like"/>
</dbReference>
<dbReference type="InterPro" id="IPR004155">
    <property type="entry name" value="PBS_lyase_HEAT"/>
</dbReference>
<gene>
    <name evidence="4" type="ordered locus">Cyan7425_2052</name>
</gene>
<feature type="domain" description="Holliday junction resolvase-related" evidence="3">
    <location>
        <begin position="1"/>
        <end position="70"/>
    </location>
</feature>
<dbReference type="KEGG" id="cyn:Cyan7425_2052"/>
<dbReference type="SUPFAM" id="SSF48371">
    <property type="entry name" value="ARM repeat"/>
    <property type="match status" value="1"/>
</dbReference>
<sequence length="220" mass="24270">MNYNPADMRFLGSPIDYIIFQGYTEAKDGPADIQAVIIADIKRGKYANLSGIQEKIKAAVEAGRVYWQTIYIDDESNLTLTDLPITQSEFIENPGAAELPRESNPIDLRQQILDWGDSGRLDYVPQLVIQAESQSYEIRRLVASAIGKIAAVNPTVTVLEQAIPALAKLSQDDKPQIRQYAVKALGNITSLAVRPLLEAALNDPVDYVAQAAQTALQKWQ</sequence>
<accession>B8HU70</accession>
<dbReference type="HOGENOM" id="CLU_1254219_0_0_3"/>
<evidence type="ECO:0000256" key="2">
    <source>
        <dbReference type="ARBA" id="ARBA00022738"/>
    </source>
</evidence>
<dbReference type="SMART" id="SM00567">
    <property type="entry name" value="EZ_HEAT"/>
    <property type="match status" value="2"/>
</dbReference>
<proteinExistence type="predicted"/>
<reference evidence="4" key="1">
    <citation type="submission" date="2009-01" db="EMBL/GenBank/DDBJ databases">
        <title>Complete sequence of chromosome Cyanothece sp. PCC 7425.</title>
        <authorList>
            <consortium name="US DOE Joint Genome Institute"/>
            <person name="Lucas S."/>
            <person name="Copeland A."/>
            <person name="Lapidus A."/>
            <person name="Glavina del Rio T."/>
            <person name="Dalin E."/>
            <person name="Tice H."/>
            <person name="Bruce D."/>
            <person name="Goodwin L."/>
            <person name="Pitluck S."/>
            <person name="Sims D."/>
            <person name="Meineke L."/>
            <person name="Brettin T."/>
            <person name="Detter J.C."/>
            <person name="Han C."/>
            <person name="Larimer F."/>
            <person name="Land M."/>
            <person name="Hauser L."/>
            <person name="Kyrpides N."/>
            <person name="Ovchinnikova G."/>
            <person name="Liberton M."/>
            <person name="Stoeckel J."/>
            <person name="Banerjee A."/>
            <person name="Singh A."/>
            <person name="Page L."/>
            <person name="Sato H."/>
            <person name="Zhao L."/>
            <person name="Sherman L."/>
            <person name="Pakrasi H."/>
            <person name="Richardson P."/>
        </authorList>
    </citation>
    <scope>NUCLEOTIDE SEQUENCE</scope>
    <source>
        <strain evidence="4">PCC 7425</strain>
    </source>
</reference>
<protein>
    <submittedName>
        <fullName evidence="4">HEAT domain containing protein</fullName>
    </submittedName>
</protein>
<dbReference type="STRING" id="395961.Cyan7425_2052"/>
<dbReference type="Pfam" id="PF13646">
    <property type="entry name" value="HEAT_2"/>
    <property type="match status" value="1"/>
</dbReference>
<dbReference type="GO" id="GO:0030089">
    <property type="term" value="C:phycobilisome"/>
    <property type="evidence" value="ECO:0007669"/>
    <property type="project" value="UniProtKB-KW"/>
</dbReference>
<dbReference type="InterPro" id="IPR021133">
    <property type="entry name" value="HEAT_type_2"/>
</dbReference>
<dbReference type="eggNOG" id="COG1413">
    <property type="taxonomic scope" value="Bacteria"/>
</dbReference>
<name>B8HU70_CYAP4</name>
<dbReference type="eggNOG" id="COG4741">
    <property type="taxonomic scope" value="Bacteria"/>
</dbReference>
<dbReference type="EMBL" id="CP001344">
    <property type="protein sequence ID" value="ACL44415.1"/>
    <property type="molecule type" value="Genomic_DNA"/>
</dbReference>
<dbReference type="OrthoDB" id="465862at2"/>
<keyword evidence="1" id="KW-0042">Antenna complex</keyword>
<evidence type="ECO:0000313" key="4">
    <source>
        <dbReference type="EMBL" id="ACL44415.1"/>
    </source>
</evidence>
<dbReference type="AlphaFoldDB" id="B8HU70"/>
<dbReference type="PROSITE" id="PS50077">
    <property type="entry name" value="HEAT_REPEAT"/>
    <property type="match status" value="1"/>
</dbReference>